<dbReference type="GO" id="GO:0005829">
    <property type="term" value="C:cytosol"/>
    <property type="evidence" value="ECO:0007669"/>
    <property type="project" value="TreeGrafter"/>
</dbReference>
<keyword evidence="4" id="KW-1185">Reference proteome</keyword>
<dbReference type="GO" id="GO:0000224">
    <property type="term" value="F:peptide-N4-(N-acetyl-beta-glucosaminyl)asparagine amidase activity"/>
    <property type="evidence" value="ECO:0007669"/>
    <property type="project" value="TreeGrafter"/>
</dbReference>
<dbReference type="GO" id="GO:0030246">
    <property type="term" value="F:carbohydrate binding"/>
    <property type="evidence" value="ECO:0007669"/>
    <property type="project" value="InterPro"/>
</dbReference>
<dbReference type="Pfam" id="PF17678">
    <property type="entry name" value="Glyco_hydro_92N"/>
    <property type="match status" value="1"/>
</dbReference>
<dbReference type="GO" id="GO:0005634">
    <property type="term" value="C:nucleus"/>
    <property type="evidence" value="ECO:0007669"/>
    <property type="project" value="TreeGrafter"/>
</dbReference>
<proteinExistence type="predicted"/>
<dbReference type="Proteomes" id="UP000186955">
    <property type="component" value="Unassembled WGS sequence"/>
</dbReference>
<name>A0A1Q5URJ3_9EURO</name>
<accession>A0A1Q5URJ3</accession>
<dbReference type="GO" id="GO:0006516">
    <property type="term" value="P:glycoprotein catabolic process"/>
    <property type="evidence" value="ECO:0007669"/>
    <property type="project" value="TreeGrafter"/>
</dbReference>
<protein>
    <recommendedName>
        <fullName evidence="2">Glycosyl hydrolase family 92 N-terminal domain-containing protein</fullName>
    </recommendedName>
</protein>
<organism evidence="3 4">
    <name type="scientific">Penicillium subrubescens</name>
    <dbReference type="NCBI Taxonomy" id="1316194"/>
    <lineage>
        <taxon>Eukaryota</taxon>
        <taxon>Fungi</taxon>
        <taxon>Dikarya</taxon>
        <taxon>Ascomycota</taxon>
        <taxon>Pezizomycotina</taxon>
        <taxon>Eurotiomycetes</taxon>
        <taxon>Eurotiomycetidae</taxon>
        <taxon>Eurotiales</taxon>
        <taxon>Aspergillaceae</taxon>
        <taxon>Penicillium</taxon>
    </lineage>
</organism>
<feature type="signal peptide" evidence="1">
    <location>
        <begin position="1"/>
        <end position="22"/>
    </location>
</feature>
<evidence type="ECO:0000259" key="2">
    <source>
        <dbReference type="Pfam" id="PF17678"/>
    </source>
</evidence>
<reference evidence="3 4" key="1">
    <citation type="submission" date="2016-10" db="EMBL/GenBank/DDBJ databases">
        <title>Genome sequence of the ascomycete fungus Penicillium subrubescens.</title>
        <authorList>
            <person name="De Vries R.P."/>
            <person name="Peng M."/>
            <person name="Dilokpimol A."/>
            <person name="Hilden K."/>
            <person name="Makela M.R."/>
            <person name="Grigoriev I."/>
            <person name="Riley R."/>
            <person name="Granchi Z."/>
        </authorList>
    </citation>
    <scope>NUCLEOTIDE SEQUENCE [LARGE SCALE GENOMIC DNA]</scope>
    <source>
        <strain evidence="3 4">CBS 132785</strain>
    </source>
</reference>
<dbReference type="InterPro" id="IPR014718">
    <property type="entry name" value="GH-type_carb-bd"/>
</dbReference>
<keyword evidence="1" id="KW-0732">Signal</keyword>
<dbReference type="EMBL" id="MNBE01000024">
    <property type="protein sequence ID" value="OKP15094.1"/>
    <property type="molecule type" value="Genomic_DNA"/>
</dbReference>
<dbReference type="PANTHER" id="PTHR12143:SF27">
    <property type="entry name" value="ALPHA-1,2-MANNOSIDASE FAMILY PROTEIN (AFU_ORTHOLOGUE AFUA_5G10520)"/>
    <property type="match status" value="1"/>
</dbReference>
<evidence type="ECO:0000313" key="4">
    <source>
        <dbReference type="Proteomes" id="UP000186955"/>
    </source>
</evidence>
<sequence>MLLPSRLALTLVVILLAGTTSAAKVDLSQYVNPLIGSEGPVSGSGFGGGDIFVGGARPFGVAKVGIDSTAANWSTAVLNGGWTPDGNVTGISMMHESGTGGSPKYGLISQMPLTSVDGPVNILDNTTYSQKRVS</sequence>
<dbReference type="STRING" id="1316194.A0A1Q5URJ3"/>
<dbReference type="InterPro" id="IPR050883">
    <property type="entry name" value="PNGase"/>
</dbReference>
<feature type="domain" description="Glycosyl hydrolase family 92 N-terminal" evidence="2">
    <location>
        <begin position="30"/>
        <end position="117"/>
    </location>
</feature>
<dbReference type="InterPro" id="IPR041371">
    <property type="entry name" value="GH92_N"/>
</dbReference>
<evidence type="ECO:0000313" key="3">
    <source>
        <dbReference type="EMBL" id="OKP15094.1"/>
    </source>
</evidence>
<gene>
    <name evidence="3" type="ORF">PENSUB_2242</name>
</gene>
<dbReference type="AlphaFoldDB" id="A0A1Q5URJ3"/>
<feature type="chain" id="PRO_5012457151" description="Glycosyl hydrolase family 92 N-terminal domain-containing protein" evidence="1">
    <location>
        <begin position="23"/>
        <end position="134"/>
    </location>
</feature>
<evidence type="ECO:0000256" key="1">
    <source>
        <dbReference type="SAM" id="SignalP"/>
    </source>
</evidence>
<dbReference type="PANTHER" id="PTHR12143">
    <property type="entry name" value="PEPTIDE N-GLYCANASE PNGASE -RELATED"/>
    <property type="match status" value="1"/>
</dbReference>
<comment type="caution">
    <text evidence="3">The sequence shown here is derived from an EMBL/GenBank/DDBJ whole genome shotgun (WGS) entry which is preliminary data.</text>
</comment>
<dbReference type="Gene3D" id="2.70.98.10">
    <property type="match status" value="1"/>
</dbReference>